<dbReference type="EMBL" id="AANZ01000039">
    <property type="protein sequence ID" value="EAQ77224.1"/>
    <property type="molecule type" value="Genomic_DNA"/>
</dbReference>
<dbReference type="RefSeq" id="WP_002654425.1">
    <property type="nucleotide sequence ID" value="NZ_CH672377.1"/>
</dbReference>
<accession>A4A1Z0</accession>
<evidence type="ECO:0000313" key="1">
    <source>
        <dbReference type="EMBL" id="EAQ77224.1"/>
    </source>
</evidence>
<proteinExistence type="predicted"/>
<evidence type="ECO:0000313" key="2">
    <source>
        <dbReference type="Proteomes" id="UP000004358"/>
    </source>
</evidence>
<evidence type="ECO:0008006" key="3">
    <source>
        <dbReference type="Google" id="ProtNLM"/>
    </source>
</evidence>
<gene>
    <name evidence="1" type="ORF">DSM3645_04155</name>
</gene>
<dbReference type="PROSITE" id="PS51257">
    <property type="entry name" value="PROKAR_LIPOPROTEIN"/>
    <property type="match status" value="1"/>
</dbReference>
<dbReference type="Proteomes" id="UP000004358">
    <property type="component" value="Unassembled WGS sequence"/>
</dbReference>
<dbReference type="AlphaFoldDB" id="A4A1Z0"/>
<comment type="caution">
    <text evidence="1">The sequence shown here is derived from an EMBL/GenBank/DDBJ whole genome shotgun (WGS) entry which is preliminary data.</text>
</comment>
<dbReference type="HOGENOM" id="CLU_113730_5_0_0"/>
<reference evidence="1 2" key="1">
    <citation type="submission" date="2006-02" db="EMBL/GenBank/DDBJ databases">
        <authorList>
            <person name="Amann R."/>
            <person name="Ferriera S."/>
            <person name="Johnson J."/>
            <person name="Kravitz S."/>
            <person name="Halpern A."/>
            <person name="Remington K."/>
            <person name="Beeson K."/>
            <person name="Tran B."/>
            <person name="Rogers Y.-H."/>
            <person name="Friedman R."/>
            <person name="Venter J.C."/>
        </authorList>
    </citation>
    <scope>NUCLEOTIDE SEQUENCE [LARGE SCALE GENOMIC DNA]</scope>
    <source>
        <strain evidence="1 2">DSM 3645</strain>
    </source>
</reference>
<name>A4A1Z0_9BACT</name>
<organism evidence="1 2">
    <name type="scientific">Blastopirellula marina DSM 3645</name>
    <dbReference type="NCBI Taxonomy" id="314230"/>
    <lineage>
        <taxon>Bacteria</taxon>
        <taxon>Pseudomonadati</taxon>
        <taxon>Planctomycetota</taxon>
        <taxon>Planctomycetia</taxon>
        <taxon>Pirellulales</taxon>
        <taxon>Pirellulaceae</taxon>
        <taxon>Blastopirellula</taxon>
    </lineage>
</organism>
<sequence length="142" mass="15153">MEKFLPTLRSISHIAMRLSFSAVLLGTIGCFGGRGADVELADVTGVVTIDGKPAQNFQVLFLPEADAAPSRGKTNAEGKFTAYYPPAVPGVVPGKHRVSFDVSDADQSPSVIPRKYRFGGPGIEVEVVKDGPNEFAFELSKK</sequence>
<protein>
    <recommendedName>
        <fullName evidence="3">Lipoprotein</fullName>
    </recommendedName>
</protein>